<feature type="transmembrane region" description="Helical" evidence="8">
    <location>
        <begin position="80"/>
        <end position="98"/>
    </location>
</feature>
<sequence length="250" mass="26392">MPQAFYDVVQTSGFYWLMATIGAAGLIRGFTGFGTALIFVPVAAQFLPLAQIILVISLIGIGSMISLVPQAWHQADRSEVGLLALAAAITTPFGIYLLGQIDGLILRWIVAVVVAVTLVAVVSGWRYHGRLGVRGRLAIGGASGIFGGMTGLTGPVVIVFYLANARDIIKVRANTILFLAALDVVILANLALDGPIAAQTLWLAAFLSLPYLAGIFLGKTAFAPHLERIYRVAAYSVIGLAVLTSLPVFD</sequence>
<keyword evidence="7 8" id="KW-0472">Membrane</keyword>
<keyword evidence="3" id="KW-0813">Transport</keyword>
<keyword evidence="6 8" id="KW-1133">Transmembrane helix</keyword>
<evidence type="ECO:0000256" key="6">
    <source>
        <dbReference type="ARBA" id="ARBA00022989"/>
    </source>
</evidence>
<feature type="transmembrane region" description="Helical" evidence="8">
    <location>
        <begin position="229"/>
        <end position="249"/>
    </location>
</feature>
<protein>
    <recommendedName>
        <fullName evidence="8">Probable membrane transporter protein</fullName>
    </recommendedName>
</protein>
<feature type="transmembrane region" description="Helical" evidence="8">
    <location>
        <begin position="105"/>
        <end position="125"/>
    </location>
</feature>
<evidence type="ECO:0000256" key="1">
    <source>
        <dbReference type="ARBA" id="ARBA00004651"/>
    </source>
</evidence>
<comment type="similarity">
    <text evidence="2 8">Belongs to the 4-toluene sulfonate uptake permease (TSUP) (TC 2.A.102) family.</text>
</comment>
<dbReference type="InterPro" id="IPR052017">
    <property type="entry name" value="TSUP"/>
</dbReference>
<feature type="transmembrane region" description="Helical" evidence="8">
    <location>
        <begin position="137"/>
        <end position="163"/>
    </location>
</feature>
<dbReference type="PANTHER" id="PTHR30269">
    <property type="entry name" value="TRANSMEMBRANE PROTEIN YFCA"/>
    <property type="match status" value="1"/>
</dbReference>
<feature type="transmembrane region" description="Helical" evidence="8">
    <location>
        <begin position="46"/>
        <end position="68"/>
    </location>
</feature>
<dbReference type="Proteomes" id="UP000436694">
    <property type="component" value="Unassembled WGS sequence"/>
</dbReference>
<dbReference type="GO" id="GO:0005886">
    <property type="term" value="C:plasma membrane"/>
    <property type="evidence" value="ECO:0007669"/>
    <property type="project" value="UniProtKB-SubCell"/>
</dbReference>
<keyword evidence="10" id="KW-1185">Reference proteome</keyword>
<comment type="caution">
    <text evidence="9">The sequence shown here is derived from an EMBL/GenBank/DDBJ whole genome shotgun (WGS) entry which is preliminary data.</text>
</comment>
<evidence type="ECO:0000256" key="3">
    <source>
        <dbReference type="ARBA" id="ARBA00022448"/>
    </source>
</evidence>
<evidence type="ECO:0000313" key="10">
    <source>
        <dbReference type="Proteomes" id="UP000436694"/>
    </source>
</evidence>
<name>A0A844B4J2_9RHOB</name>
<evidence type="ECO:0000256" key="2">
    <source>
        <dbReference type="ARBA" id="ARBA00009142"/>
    </source>
</evidence>
<reference evidence="9 10" key="1">
    <citation type="submission" date="2019-10" db="EMBL/GenBank/DDBJ databases">
        <title>Epibacterium sp. nov., isolated from seawater.</title>
        <authorList>
            <person name="Zhang X."/>
            <person name="Li N."/>
        </authorList>
    </citation>
    <scope>NUCLEOTIDE SEQUENCE [LARGE SCALE GENOMIC DNA]</scope>
    <source>
        <strain evidence="9 10">SM1969</strain>
    </source>
</reference>
<dbReference type="PANTHER" id="PTHR30269:SF37">
    <property type="entry name" value="MEMBRANE TRANSPORTER PROTEIN"/>
    <property type="match status" value="1"/>
</dbReference>
<evidence type="ECO:0000256" key="4">
    <source>
        <dbReference type="ARBA" id="ARBA00022475"/>
    </source>
</evidence>
<evidence type="ECO:0000256" key="7">
    <source>
        <dbReference type="ARBA" id="ARBA00023136"/>
    </source>
</evidence>
<evidence type="ECO:0000313" key="9">
    <source>
        <dbReference type="EMBL" id="MQY44296.1"/>
    </source>
</evidence>
<feature type="transmembrane region" description="Helical" evidence="8">
    <location>
        <begin position="198"/>
        <end position="217"/>
    </location>
</feature>
<comment type="subcellular location">
    <subcellularLocation>
        <location evidence="1 8">Cell membrane</location>
        <topology evidence="1 8">Multi-pass membrane protein</topology>
    </subcellularLocation>
</comment>
<dbReference type="AlphaFoldDB" id="A0A844B4J2"/>
<evidence type="ECO:0000256" key="5">
    <source>
        <dbReference type="ARBA" id="ARBA00022692"/>
    </source>
</evidence>
<organism evidence="9 10">
    <name type="scientific">Tritonibacter aquimaris</name>
    <dbReference type="NCBI Taxonomy" id="2663379"/>
    <lineage>
        <taxon>Bacteria</taxon>
        <taxon>Pseudomonadati</taxon>
        <taxon>Pseudomonadota</taxon>
        <taxon>Alphaproteobacteria</taxon>
        <taxon>Rhodobacterales</taxon>
        <taxon>Paracoccaceae</taxon>
        <taxon>Tritonibacter</taxon>
    </lineage>
</organism>
<feature type="transmembrane region" description="Helical" evidence="8">
    <location>
        <begin position="14"/>
        <end position="39"/>
    </location>
</feature>
<gene>
    <name evidence="9" type="ORF">GG681_16740</name>
</gene>
<dbReference type="EMBL" id="WIXK01000013">
    <property type="protein sequence ID" value="MQY44296.1"/>
    <property type="molecule type" value="Genomic_DNA"/>
</dbReference>
<evidence type="ECO:0000256" key="8">
    <source>
        <dbReference type="RuleBase" id="RU363041"/>
    </source>
</evidence>
<dbReference type="InterPro" id="IPR002781">
    <property type="entry name" value="TM_pro_TauE-like"/>
</dbReference>
<feature type="transmembrane region" description="Helical" evidence="8">
    <location>
        <begin position="175"/>
        <end position="192"/>
    </location>
</feature>
<proteinExistence type="inferred from homology"/>
<keyword evidence="4 8" id="KW-1003">Cell membrane</keyword>
<dbReference type="Pfam" id="PF01925">
    <property type="entry name" value="TauE"/>
    <property type="match status" value="1"/>
</dbReference>
<accession>A0A844B4J2</accession>
<keyword evidence="5 8" id="KW-0812">Transmembrane</keyword>